<evidence type="ECO:0000313" key="6">
    <source>
        <dbReference type="Proteomes" id="UP001276659"/>
    </source>
</evidence>
<gene>
    <name evidence="5" type="ORF">OEA41_003174</name>
</gene>
<evidence type="ECO:0000256" key="2">
    <source>
        <dbReference type="SAM" id="Coils"/>
    </source>
</evidence>
<dbReference type="PANTHER" id="PTHR28532">
    <property type="entry name" value="GEO13458P1"/>
    <property type="match status" value="1"/>
</dbReference>
<dbReference type="EMBL" id="JASNWA010000008">
    <property type="protein sequence ID" value="KAK3171090.1"/>
    <property type="molecule type" value="Genomic_DNA"/>
</dbReference>
<feature type="coiled-coil region" evidence="2">
    <location>
        <begin position="137"/>
        <end position="164"/>
    </location>
</feature>
<accession>A0AAD9Z481</accession>
<proteinExistence type="inferred from homology"/>
<comment type="caution">
    <text evidence="5">The sequence shown here is derived from an EMBL/GenBank/DDBJ whole genome shotgun (WGS) entry which is preliminary data.</text>
</comment>
<protein>
    <recommendedName>
        <fullName evidence="4">Essential protein Yae1 N-terminal domain-containing protein</fullName>
    </recommendedName>
</protein>
<keyword evidence="2" id="KW-0175">Coiled coil</keyword>
<dbReference type="AlphaFoldDB" id="A0AAD9Z481"/>
<dbReference type="InterPro" id="IPR052436">
    <property type="entry name" value="LTO1_adapter"/>
</dbReference>
<dbReference type="InterPro" id="IPR019191">
    <property type="entry name" value="Essential_protein_Yae1_N"/>
</dbReference>
<feature type="region of interest" description="Disordered" evidence="3">
    <location>
        <begin position="170"/>
        <end position="208"/>
    </location>
</feature>
<dbReference type="PANTHER" id="PTHR28532:SF1">
    <property type="entry name" value="ORAL CANCER OVEREXPRESSED 1"/>
    <property type="match status" value="1"/>
</dbReference>
<evidence type="ECO:0000256" key="1">
    <source>
        <dbReference type="ARBA" id="ARBA00038090"/>
    </source>
</evidence>
<feature type="domain" description="Essential protein Yae1 N-terminal" evidence="4">
    <location>
        <begin position="24"/>
        <end position="62"/>
    </location>
</feature>
<evidence type="ECO:0000313" key="5">
    <source>
        <dbReference type="EMBL" id="KAK3171090.1"/>
    </source>
</evidence>
<dbReference type="Pfam" id="PF09811">
    <property type="entry name" value="Yae1_N"/>
    <property type="match status" value="1"/>
</dbReference>
<dbReference type="Proteomes" id="UP001276659">
    <property type="component" value="Unassembled WGS sequence"/>
</dbReference>
<evidence type="ECO:0000256" key="3">
    <source>
        <dbReference type="SAM" id="MobiDB-lite"/>
    </source>
</evidence>
<evidence type="ECO:0000259" key="4">
    <source>
        <dbReference type="Pfam" id="PF09811"/>
    </source>
</evidence>
<keyword evidence="6" id="KW-1185">Reference proteome</keyword>
<reference evidence="5" key="1">
    <citation type="submission" date="2022-11" db="EMBL/GenBank/DDBJ databases">
        <title>Chromosomal genome sequence assembly and mating type (MAT) locus characterization of the leprose asexual lichenized fungus Lepraria neglecta (Nyl.) Erichsen.</title>
        <authorList>
            <person name="Allen J.L."/>
            <person name="Pfeffer B."/>
        </authorList>
    </citation>
    <scope>NUCLEOTIDE SEQUENCE</scope>
    <source>
        <strain evidence="5">Allen 5258</strain>
    </source>
</reference>
<name>A0AAD9Z481_9LECA</name>
<comment type="similarity">
    <text evidence="1">Belongs to the LTO1 family.</text>
</comment>
<sequence length="208" mass="23108">MAPEIDPDLFDDLLCLEDKFYKEGYDLGITDGDREGLIEGRLFGLKQGFEKYAAMGKLHGRAMIWAGRLPSSKAGTTVHSKEVEEENARKALKRLSLDEKKEGDTLGRKVPDLPKNARLENHVRTLYALTEPVSFSTENGEDAMQDFEERLHQAEAKVKIIERLTGEVSPDEAVGNPLAKGHRSLPKGAANKKGDGDIEDVNVLQVRH</sequence>
<organism evidence="5 6">
    <name type="scientific">Lepraria neglecta</name>
    <dbReference type="NCBI Taxonomy" id="209136"/>
    <lineage>
        <taxon>Eukaryota</taxon>
        <taxon>Fungi</taxon>
        <taxon>Dikarya</taxon>
        <taxon>Ascomycota</taxon>
        <taxon>Pezizomycotina</taxon>
        <taxon>Lecanoromycetes</taxon>
        <taxon>OSLEUM clade</taxon>
        <taxon>Lecanoromycetidae</taxon>
        <taxon>Lecanorales</taxon>
        <taxon>Lecanorineae</taxon>
        <taxon>Stereocaulaceae</taxon>
        <taxon>Lepraria</taxon>
    </lineage>
</organism>